<gene>
    <name evidence="1" type="ORF">GB927_012850</name>
</gene>
<organism evidence="1 2">
    <name type="scientific">Shinella lacus</name>
    <dbReference type="NCBI Taxonomy" id="2654216"/>
    <lineage>
        <taxon>Bacteria</taxon>
        <taxon>Pseudomonadati</taxon>
        <taxon>Pseudomonadota</taxon>
        <taxon>Alphaproteobacteria</taxon>
        <taxon>Hyphomicrobiales</taxon>
        <taxon>Rhizobiaceae</taxon>
        <taxon>Shinella</taxon>
    </lineage>
</organism>
<comment type="caution">
    <text evidence="1">The sequence shown here is derived from an EMBL/GenBank/DDBJ whole genome shotgun (WGS) entry which is preliminary data.</text>
</comment>
<accession>A0ABT1R791</accession>
<dbReference type="RefSeq" id="WP_256117371.1">
    <property type="nucleotide sequence ID" value="NZ_WHSB02000004.1"/>
</dbReference>
<dbReference type="Proteomes" id="UP000996601">
    <property type="component" value="Unassembled WGS sequence"/>
</dbReference>
<protein>
    <submittedName>
        <fullName evidence="1">Phage virion morphogenesis protein</fullName>
    </submittedName>
</protein>
<dbReference type="Pfam" id="PF05069">
    <property type="entry name" value="Phage_tail_S"/>
    <property type="match status" value="1"/>
</dbReference>
<evidence type="ECO:0000313" key="2">
    <source>
        <dbReference type="Proteomes" id="UP000996601"/>
    </source>
</evidence>
<sequence length="159" mass="16734">MAVRIVASGLEEAAKVIAQIADPDVPQYLDELGGIVTSQTQKRIRSEKTSPAGEAWKPNREGTSILFRSGALDDSIHHEVAGNSVEVGSNLVYAGIHQHGGKIVPKNKNALAFSSGGQFFMAKSVTMPARPYVGISAANEPEIIAFTEAFISAGAGDAR</sequence>
<name>A0ABT1R791_9HYPH</name>
<dbReference type="InterPro" id="IPR006522">
    <property type="entry name" value="Phage_virion_morphogenesis"/>
</dbReference>
<evidence type="ECO:0000313" key="1">
    <source>
        <dbReference type="EMBL" id="MCQ4630934.1"/>
    </source>
</evidence>
<keyword evidence="2" id="KW-1185">Reference proteome</keyword>
<proteinExistence type="predicted"/>
<dbReference type="EMBL" id="WHSB02000004">
    <property type="protein sequence ID" value="MCQ4630934.1"/>
    <property type="molecule type" value="Genomic_DNA"/>
</dbReference>
<reference evidence="1" key="1">
    <citation type="submission" date="2021-07" db="EMBL/GenBank/DDBJ databases">
        <title>Shinella sp. nov., a novel member of the genus Shinella from water.</title>
        <authorList>
            <person name="Deng Y."/>
        </authorList>
    </citation>
    <scope>NUCLEOTIDE SEQUENCE</scope>
    <source>
        <strain evidence="1">CPCC 100929</strain>
    </source>
</reference>